<evidence type="ECO:0000313" key="2">
    <source>
        <dbReference type="EMBL" id="MBB2890524.1"/>
    </source>
</evidence>
<sequence>MSTESDDYDLEEEEVATEEGMPLLPDRDDWNRPIEDFEPDED</sequence>
<accession>A0A839N368</accession>
<dbReference type="EMBL" id="JACHVQ010000001">
    <property type="protein sequence ID" value="MBB2890524.1"/>
    <property type="molecule type" value="Genomic_DNA"/>
</dbReference>
<comment type="caution">
    <text evidence="2">The sequence shown here is derived from an EMBL/GenBank/DDBJ whole genome shotgun (WGS) entry which is preliminary data.</text>
</comment>
<dbReference type="AlphaFoldDB" id="A0A839N368"/>
<dbReference type="Proteomes" id="UP000559182">
    <property type="component" value="Unassembled WGS sequence"/>
</dbReference>
<keyword evidence="3" id="KW-1185">Reference proteome</keyword>
<protein>
    <submittedName>
        <fullName evidence="2">Uncharacterized protein</fullName>
    </submittedName>
</protein>
<feature type="region of interest" description="Disordered" evidence="1">
    <location>
        <begin position="1"/>
        <end position="42"/>
    </location>
</feature>
<feature type="compositionally biased region" description="Acidic residues" evidence="1">
    <location>
        <begin position="1"/>
        <end position="17"/>
    </location>
</feature>
<evidence type="ECO:0000313" key="3">
    <source>
        <dbReference type="Proteomes" id="UP000559182"/>
    </source>
</evidence>
<dbReference type="RefSeq" id="WP_281379555.1">
    <property type="nucleotide sequence ID" value="NZ_JACHVQ010000001.1"/>
</dbReference>
<feature type="compositionally biased region" description="Basic and acidic residues" evidence="1">
    <location>
        <begin position="25"/>
        <end position="35"/>
    </location>
</feature>
<evidence type="ECO:0000256" key="1">
    <source>
        <dbReference type="SAM" id="MobiDB-lite"/>
    </source>
</evidence>
<name>A0A839N368_9MICO</name>
<reference evidence="2 3" key="1">
    <citation type="submission" date="2020-08" db="EMBL/GenBank/DDBJ databases">
        <title>Sequencing the genomes of 1000 actinobacteria strains.</title>
        <authorList>
            <person name="Klenk H.-P."/>
        </authorList>
    </citation>
    <scope>NUCLEOTIDE SEQUENCE [LARGE SCALE GENOMIC DNA]</scope>
    <source>
        <strain evidence="2 3">DSM 105369</strain>
    </source>
</reference>
<proteinExistence type="predicted"/>
<gene>
    <name evidence="2" type="ORF">FHU39_000508</name>
</gene>
<organism evidence="2 3">
    <name type="scientific">Flexivirga oryzae</name>
    <dbReference type="NCBI Taxonomy" id="1794944"/>
    <lineage>
        <taxon>Bacteria</taxon>
        <taxon>Bacillati</taxon>
        <taxon>Actinomycetota</taxon>
        <taxon>Actinomycetes</taxon>
        <taxon>Micrococcales</taxon>
        <taxon>Dermacoccaceae</taxon>
        <taxon>Flexivirga</taxon>
    </lineage>
</organism>